<feature type="domain" description="Trypanosome variant surface glycoprotein B-type N-terminal" evidence="11">
    <location>
        <begin position="11"/>
        <end position="237"/>
    </location>
</feature>
<dbReference type="GO" id="GO:0005886">
    <property type="term" value="C:plasma membrane"/>
    <property type="evidence" value="ECO:0007669"/>
    <property type="project" value="UniProtKB-SubCell"/>
</dbReference>
<feature type="compositionally biased region" description="Basic residues" evidence="9">
    <location>
        <begin position="255"/>
        <end position="271"/>
    </location>
</feature>
<sequence length="271" mass="30059">MMVVAVISFLTATFTLYGEATISVGDNAREFGILCTVMRWTSTTFSNTAEPWDDDKTYDEIAVLNMTLADKTWRQSFLKKGKDDEWETSLPAKYTGNEVFKKRWAEWSKAAQTVGKESDLPKKLAAIQADKASAEELSRMPAEVAAITEQARAIHQQLKLLNRKERKATPTTISEKIKTAVLGKSEGKLGTDPKLADSVTNSGDNVGTRNIGCMATDLDSNPGRNLGTVALCLCSNQCMLDSNGTSSSLSDRQRHDRNRNPKYYKPLRHNR</sequence>
<evidence type="ECO:0000256" key="6">
    <source>
        <dbReference type="ARBA" id="ARBA00023136"/>
    </source>
</evidence>
<evidence type="ECO:0000256" key="2">
    <source>
        <dbReference type="ARBA" id="ARBA00004609"/>
    </source>
</evidence>
<evidence type="ECO:0000256" key="4">
    <source>
        <dbReference type="ARBA" id="ARBA00022622"/>
    </source>
</evidence>
<dbReference type="GO" id="GO:0098552">
    <property type="term" value="C:side of membrane"/>
    <property type="evidence" value="ECO:0007669"/>
    <property type="project" value="UniProtKB-KW"/>
</dbReference>
<proteinExistence type="predicted"/>
<keyword evidence="5 10" id="KW-0732">Signal</keyword>
<comment type="function">
    <text evidence="1">VSG forms a coat on the surface of the parasite. The trypanosome evades the immune response of the host by expressing a series of antigenically distinct VSGs from an estimated 1000 VSG genes.</text>
</comment>
<evidence type="ECO:0000256" key="10">
    <source>
        <dbReference type="SAM" id="SignalP"/>
    </source>
</evidence>
<evidence type="ECO:0000256" key="3">
    <source>
        <dbReference type="ARBA" id="ARBA00022475"/>
    </source>
</evidence>
<comment type="subcellular location">
    <subcellularLocation>
        <location evidence="2">Cell membrane</location>
        <topology evidence="2">Lipid-anchor</topology>
        <topology evidence="2">GPI-anchor</topology>
    </subcellularLocation>
</comment>
<keyword evidence="7" id="KW-0325">Glycoprotein</keyword>
<feature type="signal peptide" evidence="10">
    <location>
        <begin position="1"/>
        <end position="20"/>
    </location>
</feature>
<keyword evidence="6" id="KW-0472">Membrane</keyword>
<protein>
    <submittedName>
        <fullName evidence="12">Variant surface glycoprotein 1125.1579</fullName>
    </submittedName>
</protein>
<evidence type="ECO:0000313" key="12">
    <source>
        <dbReference type="EMBL" id="APD73761.1"/>
    </source>
</evidence>
<evidence type="ECO:0000256" key="1">
    <source>
        <dbReference type="ARBA" id="ARBA00002523"/>
    </source>
</evidence>
<keyword evidence="8" id="KW-0449">Lipoprotein</keyword>
<name>A0A1J0R7A9_9TRYP</name>
<reference evidence="12" key="1">
    <citation type="submission" date="2016-08" db="EMBL/GenBank/DDBJ databases">
        <title>VSG repertoire of Trypanosoma brucei EATRO 1125.</title>
        <authorList>
            <person name="Cross G.A."/>
        </authorList>
    </citation>
    <scope>NUCLEOTIDE SEQUENCE</scope>
    <source>
        <strain evidence="12">EATRO 1125</strain>
    </source>
</reference>
<evidence type="ECO:0000259" key="11">
    <source>
        <dbReference type="Pfam" id="PF13206"/>
    </source>
</evidence>
<dbReference type="VEuPathDB" id="TriTrypDB:Tb427_000227700"/>
<evidence type="ECO:0000256" key="8">
    <source>
        <dbReference type="ARBA" id="ARBA00023288"/>
    </source>
</evidence>
<organism evidence="12">
    <name type="scientific">Trypanosoma brucei</name>
    <dbReference type="NCBI Taxonomy" id="5691"/>
    <lineage>
        <taxon>Eukaryota</taxon>
        <taxon>Discoba</taxon>
        <taxon>Euglenozoa</taxon>
        <taxon>Kinetoplastea</taxon>
        <taxon>Metakinetoplastina</taxon>
        <taxon>Trypanosomatida</taxon>
        <taxon>Trypanosomatidae</taxon>
        <taxon>Trypanosoma</taxon>
    </lineage>
</organism>
<keyword evidence="4" id="KW-0336">GPI-anchor</keyword>
<dbReference type="AlphaFoldDB" id="A0A1J0R7A9"/>
<keyword evidence="3" id="KW-1003">Cell membrane</keyword>
<evidence type="ECO:0000256" key="5">
    <source>
        <dbReference type="ARBA" id="ARBA00022729"/>
    </source>
</evidence>
<dbReference type="VEuPathDB" id="TriTrypDB:Tb927.11.19540"/>
<dbReference type="Pfam" id="PF13206">
    <property type="entry name" value="VSG_B"/>
    <property type="match status" value="1"/>
</dbReference>
<evidence type="ECO:0000256" key="7">
    <source>
        <dbReference type="ARBA" id="ARBA00023180"/>
    </source>
</evidence>
<feature type="chain" id="PRO_5012023426" evidence="10">
    <location>
        <begin position="21"/>
        <end position="271"/>
    </location>
</feature>
<dbReference type="InterPro" id="IPR025932">
    <property type="entry name" value="Trypano_VSG_B_N_dom"/>
</dbReference>
<evidence type="ECO:0000256" key="9">
    <source>
        <dbReference type="SAM" id="MobiDB-lite"/>
    </source>
</evidence>
<dbReference type="EMBL" id="KX699805">
    <property type="protein sequence ID" value="APD73761.1"/>
    <property type="molecule type" value="Genomic_DNA"/>
</dbReference>
<accession>A0A1J0R7A9</accession>
<feature type="region of interest" description="Disordered" evidence="9">
    <location>
        <begin position="243"/>
        <end position="271"/>
    </location>
</feature>